<keyword evidence="2" id="KW-1185">Reference proteome</keyword>
<dbReference type="SUPFAM" id="SSF53756">
    <property type="entry name" value="UDP-Glycosyltransferase/glycogen phosphorylase"/>
    <property type="match status" value="1"/>
</dbReference>
<evidence type="ECO:0000313" key="1">
    <source>
        <dbReference type="EMBL" id="MFC4027487.1"/>
    </source>
</evidence>
<name>A0ABV8H5X9_9FLAO</name>
<protein>
    <recommendedName>
        <fullName evidence="3">Capsule polysaccharide biosynthesis protein</fullName>
    </recommendedName>
</protein>
<reference evidence="2" key="1">
    <citation type="journal article" date="2019" name="Int. J. Syst. Evol. Microbiol.">
        <title>The Global Catalogue of Microorganisms (GCM) 10K type strain sequencing project: providing services to taxonomists for standard genome sequencing and annotation.</title>
        <authorList>
            <consortium name="The Broad Institute Genomics Platform"/>
            <consortium name="The Broad Institute Genome Sequencing Center for Infectious Disease"/>
            <person name="Wu L."/>
            <person name="Ma J."/>
        </authorList>
    </citation>
    <scope>NUCLEOTIDE SEQUENCE [LARGE SCALE GENOMIC DNA]</scope>
    <source>
        <strain evidence="2">CECT 9128</strain>
    </source>
</reference>
<accession>A0ABV8H5X9</accession>
<dbReference type="Proteomes" id="UP001595793">
    <property type="component" value="Unassembled WGS sequence"/>
</dbReference>
<comment type="caution">
    <text evidence="1">The sequence shown here is derived from an EMBL/GenBank/DDBJ whole genome shotgun (WGS) entry which is preliminary data.</text>
</comment>
<organism evidence="1 2">
    <name type="scientific">Zunongwangia endophytica</name>
    <dbReference type="NCBI Taxonomy" id="1808945"/>
    <lineage>
        <taxon>Bacteria</taxon>
        <taxon>Pseudomonadati</taxon>
        <taxon>Bacteroidota</taxon>
        <taxon>Flavobacteriia</taxon>
        <taxon>Flavobacteriales</taxon>
        <taxon>Flavobacteriaceae</taxon>
        <taxon>Zunongwangia</taxon>
    </lineage>
</organism>
<evidence type="ECO:0008006" key="3">
    <source>
        <dbReference type="Google" id="ProtNLM"/>
    </source>
</evidence>
<gene>
    <name evidence="1" type="ORF">ACFOS1_08730</name>
</gene>
<dbReference type="EMBL" id="JBHSAS010000006">
    <property type="protein sequence ID" value="MFC4027487.1"/>
    <property type="molecule type" value="Genomic_DNA"/>
</dbReference>
<evidence type="ECO:0000313" key="2">
    <source>
        <dbReference type="Proteomes" id="UP001595793"/>
    </source>
</evidence>
<sequence length="489" mass="58347">MKNNTNFELDIYFRELENKFPVEQWCISGIYVWPYIRIKLYLFLLSEQINRDKENKVDKTSSISRKKIKNRSFKKTVKLLKAIISHEIFFSKLQRKKIVFVGSHFHRIQEQGFAFNRFFDSMIKSNHLENEVYFLEYQKIIANSYNKKVIINLQKRIDAFRNIDTAFKSKKKSFENDSELYKYDSFLKEVTKEFIKVESLNLEAKNLRNWVKKINSLSNFYIRFFKKVSPDKLIFCGYYAWDNLYAAIYSANKLNIKTIDFQHGPQTNHMVFSDWFKIPESGYNLMPKEYWVWDQESKLNIEKWSADKKDIIVKIAGHPYLQYKKTNDKSVKSAVVFSMQTFPLERMIPKEIITLMKNWSYKWIFRLHPRNSFSISEIENFFDNFGVDRHIYDLELPNEKSLPETFSIAHLHFTGFSGCTLEARSLGVPTILIDPIGSDFFKEYFDEKLIFWLSPKSDDFFEKSTQILNDFVLQKSGQNRSKVINPLHF</sequence>
<proteinExistence type="predicted"/>
<dbReference type="RefSeq" id="WP_290234047.1">
    <property type="nucleotide sequence ID" value="NZ_JAUFPZ010000002.1"/>
</dbReference>